<dbReference type="OrthoDB" id="1201186at2"/>
<feature type="chain" id="PRO_5011543279" description="Ferredoxin subunit of nitrite reductase or a ring-hydroxylating dioxygenase" evidence="1">
    <location>
        <begin position="21"/>
        <end position="149"/>
    </location>
</feature>
<sequence length="149" mass="16563">MKRFLFFSLLSILITGCSSSDDGRNNNPNLVDINFRLQLNLDLPQYNQLNFPGNQIAIYDDLAGIGGVVIYNVNNDLYLAYELSDPNHVPDEDCPGMTMNGIEATCSCEGNVYNIVTGEQVEGDGEYAMKAYRVEKIQQGQSIRLIISN</sequence>
<dbReference type="STRING" id="1334022.SAMN04487907_101839"/>
<feature type="signal peptide" evidence="1">
    <location>
        <begin position="1"/>
        <end position="20"/>
    </location>
</feature>
<organism evidence="2 3">
    <name type="scientific">Zunongwangia mangrovi</name>
    <dbReference type="NCBI Taxonomy" id="1334022"/>
    <lineage>
        <taxon>Bacteria</taxon>
        <taxon>Pseudomonadati</taxon>
        <taxon>Bacteroidota</taxon>
        <taxon>Flavobacteriia</taxon>
        <taxon>Flavobacteriales</taxon>
        <taxon>Flavobacteriaceae</taxon>
        <taxon>Zunongwangia</taxon>
    </lineage>
</organism>
<evidence type="ECO:0000256" key="1">
    <source>
        <dbReference type="SAM" id="SignalP"/>
    </source>
</evidence>
<dbReference type="PROSITE" id="PS51257">
    <property type="entry name" value="PROKAR_LIPOPROTEIN"/>
    <property type="match status" value="1"/>
</dbReference>
<dbReference type="Proteomes" id="UP000199438">
    <property type="component" value="Unassembled WGS sequence"/>
</dbReference>
<keyword evidence="1" id="KW-0732">Signal</keyword>
<name>A0A1I1E9T9_9FLAO</name>
<evidence type="ECO:0000313" key="2">
    <source>
        <dbReference type="EMBL" id="SFB83342.1"/>
    </source>
</evidence>
<evidence type="ECO:0000313" key="3">
    <source>
        <dbReference type="Proteomes" id="UP000199438"/>
    </source>
</evidence>
<accession>A0A1I1E9T9</accession>
<dbReference type="RefSeq" id="WP_092540097.1">
    <property type="nucleotide sequence ID" value="NZ_FOKV01000001.1"/>
</dbReference>
<evidence type="ECO:0008006" key="4">
    <source>
        <dbReference type="Google" id="ProtNLM"/>
    </source>
</evidence>
<dbReference type="AlphaFoldDB" id="A0A1I1E9T9"/>
<gene>
    <name evidence="2" type="ORF">SAMN04487907_101839</name>
</gene>
<keyword evidence="3" id="KW-1185">Reference proteome</keyword>
<protein>
    <recommendedName>
        <fullName evidence="4">Ferredoxin subunit of nitrite reductase or a ring-hydroxylating dioxygenase</fullName>
    </recommendedName>
</protein>
<proteinExistence type="predicted"/>
<dbReference type="EMBL" id="FOKV01000001">
    <property type="protein sequence ID" value="SFB83342.1"/>
    <property type="molecule type" value="Genomic_DNA"/>
</dbReference>
<reference evidence="3" key="1">
    <citation type="submission" date="2016-10" db="EMBL/GenBank/DDBJ databases">
        <authorList>
            <person name="Varghese N."/>
            <person name="Submissions S."/>
        </authorList>
    </citation>
    <scope>NUCLEOTIDE SEQUENCE [LARGE SCALE GENOMIC DNA]</scope>
    <source>
        <strain evidence="3">DSM 24499</strain>
    </source>
</reference>